<dbReference type="EMBL" id="VUMX01000001">
    <property type="protein sequence ID" value="MST86164.1"/>
    <property type="molecule type" value="Genomic_DNA"/>
</dbReference>
<accession>A0A6A8MA18</accession>
<evidence type="ECO:0000313" key="3">
    <source>
        <dbReference type="Proteomes" id="UP000438120"/>
    </source>
</evidence>
<sequence length="200" mass="21707">MTILLTFMLGLSAALAAAAFYWKYLADEAIAAFDLADFSTAKKRLQLSLPFGLAISCCLVRQNYVSCSLLACDLAFFSFLSLLATSDAFENSYLTVLLLPPLVLAFSRHLFLPLNPAGSLSALLLLFLLAGLAFLEKMGSGDVWFYAIIAAALSPLAATRTLLAGCLLCLLINLTDWRLHEPLPFLPYLFVGLGIQALIF</sequence>
<evidence type="ECO:0008006" key="4">
    <source>
        <dbReference type="Google" id="ProtNLM"/>
    </source>
</evidence>
<reference evidence="2 3" key="1">
    <citation type="submission" date="2019-08" db="EMBL/GenBank/DDBJ databases">
        <title>In-depth cultivation of the pig gut microbiome towards novel bacterial diversity and tailored functional studies.</title>
        <authorList>
            <person name="Wylensek D."/>
            <person name="Hitch T.C.A."/>
            <person name="Clavel T."/>
        </authorList>
    </citation>
    <scope>NUCLEOTIDE SEQUENCE [LARGE SCALE GENOMIC DNA]</scope>
    <source>
        <strain evidence="2 3">Bifido-178-WT-2B</strain>
    </source>
</reference>
<organism evidence="2 3">
    <name type="scientific">Lactobacillus porci</name>
    <dbReference type="NCBI Taxonomy" id="2012477"/>
    <lineage>
        <taxon>Bacteria</taxon>
        <taxon>Bacillati</taxon>
        <taxon>Bacillota</taxon>
        <taxon>Bacilli</taxon>
        <taxon>Lactobacillales</taxon>
        <taxon>Lactobacillaceae</taxon>
        <taxon>Lactobacillus</taxon>
    </lineage>
</organism>
<comment type="caution">
    <text evidence="2">The sequence shown here is derived from an EMBL/GenBank/DDBJ whole genome shotgun (WGS) entry which is preliminary data.</text>
</comment>
<keyword evidence="1" id="KW-1133">Transmembrane helix</keyword>
<dbReference type="Proteomes" id="UP000438120">
    <property type="component" value="Unassembled WGS sequence"/>
</dbReference>
<gene>
    <name evidence="2" type="ORF">FYJ62_00490</name>
</gene>
<keyword evidence="1" id="KW-0472">Membrane</keyword>
<feature type="transmembrane region" description="Helical" evidence="1">
    <location>
        <begin position="118"/>
        <end position="135"/>
    </location>
</feature>
<keyword evidence="3" id="KW-1185">Reference proteome</keyword>
<evidence type="ECO:0000313" key="2">
    <source>
        <dbReference type="EMBL" id="MST86164.1"/>
    </source>
</evidence>
<evidence type="ECO:0000256" key="1">
    <source>
        <dbReference type="SAM" id="Phobius"/>
    </source>
</evidence>
<dbReference type="RefSeq" id="WP_154546830.1">
    <property type="nucleotide sequence ID" value="NZ_VUMX01000001.1"/>
</dbReference>
<feature type="transmembrane region" description="Helical" evidence="1">
    <location>
        <begin position="183"/>
        <end position="199"/>
    </location>
</feature>
<dbReference type="AlphaFoldDB" id="A0A6A8MA18"/>
<name>A0A6A8MA18_9LACO</name>
<proteinExistence type="predicted"/>
<protein>
    <recommendedName>
        <fullName evidence="4">Prepilin type IV endopeptidase peptidase domain-containing protein</fullName>
    </recommendedName>
</protein>
<feature type="transmembrane region" description="Helical" evidence="1">
    <location>
        <begin position="147"/>
        <end position="171"/>
    </location>
</feature>
<keyword evidence="1" id="KW-0812">Transmembrane</keyword>